<dbReference type="Pfam" id="PF00156">
    <property type="entry name" value="Pribosyltran"/>
    <property type="match status" value="1"/>
</dbReference>
<dbReference type="Gene3D" id="3.40.50.2020">
    <property type="match status" value="1"/>
</dbReference>
<comment type="caution">
    <text evidence="3">The sequence shown here is derived from an EMBL/GenBank/DDBJ whole genome shotgun (WGS) entry which is preliminary data.</text>
</comment>
<name>A0A495XYZ2_9MICO</name>
<evidence type="ECO:0000256" key="1">
    <source>
        <dbReference type="ARBA" id="ARBA00008007"/>
    </source>
</evidence>
<dbReference type="GO" id="GO:0016757">
    <property type="term" value="F:glycosyltransferase activity"/>
    <property type="evidence" value="ECO:0007669"/>
    <property type="project" value="UniProtKB-KW"/>
</dbReference>
<keyword evidence="3" id="KW-0328">Glycosyltransferase</keyword>
<dbReference type="InterPro" id="IPR051910">
    <property type="entry name" value="ComF/GntX_DNA_util-trans"/>
</dbReference>
<comment type="similarity">
    <text evidence="1">Belongs to the ComF/GntX family.</text>
</comment>
<evidence type="ECO:0000313" key="3">
    <source>
        <dbReference type="EMBL" id="RKT78539.1"/>
    </source>
</evidence>
<dbReference type="EMBL" id="RBXT01000001">
    <property type="protein sequence ID" value="RKT78539.1"/>
    <property type="molecule type" value="Genomic_DNA"/>
</dbReference>
<feature type="domain" description="Phosphoribosyltransferase" evidence="2">
    <location>
        <begin position="222"/>
        <end position="267"/>
    </location>
</feature>
<keyword evidence="4" id="KW-1185">Reference proteome</keyword>
<accession>A0A495XYZ2</accession>
<dbReference type="PANTHER" id="PTHR47505:SF1">
    <property type="entry name" value="DNA UTILIZATION PROTEIN YHGH"/>
    <property type="match status" value="1"/>
</dbReference>
<evidence type="ECO:0000259" key="2">
    <source>
        <dbReference type="Pfam" id="PF00156"/>
    </source>
</evidence>
<protein>
    <submittedName>
        <fullName evidence="3">Putative amidophosphoribosyltransferase</fullName>
    </submittedName>
</protein>
<dbReference type="InterPro" id="IPR029057">
    <property type="entry name" value="PRTase-like"/>
</dbReference>
<dbReference type="InterPro" id="IPR000836">
    <property type="entry name" value="PRTase_dom"/>
</dbReference>
<reference evidence="3 4" key="1">
    <citation type="submission" date="2018-10" db="EMBL/GenBank/DDBJ databases">
        <title>Sequencing the genomes of 1000 actinobacteria strains.</title>
        <authorList>
            <person name="Klenk H.-P."/>
        </authorList>
    </citation>
    <scope>NUCLEOTIDE SEQUENCE [LARGE SCALE GENOMIC DNA]</scope>
    <source>
        <strain evidence="3 4">DSM 44267</strain>
    </source>
</reference>
<organism evidence="3 4">
    <name type="scientific">Terracoccus luteus</name>
    <dbReference type="NCBI Taxonomy" id="53356"/>
    <lineage>
        <taxon>Bacteria</taxon>
        <taxon>Bacillati</taxon>
        <taxon>Actinomycetota</taxon>
        <taxon>Actinomycetes</taxon>
        <taxon>Micrococcales</taxon>
        <taxon>Intrasporangiaceae</taxon>
        <taxon>Terracoccus</taxon>
    </lineage>
</organism>
<dbReference type="PANTHER" id="PTHR47505">
    <property type="entry name" value="DNA UTILIZATION PROTEIN YHGH"/>
    <property type="match status" value="1"/>
</dbReference>
<gene>
    <name evidence="3" type="ORF">DFJ68_1986</name>
</gene>
<dbReference type="AlphaFoldDB" id="A0A495XYZ2"/>
<sequence>MVVATAGARCDRGVHPLVSRLAAPAATSASLARLGSATGALLDLMAPGECAGCRRPGAGWCRRCELALGRLRRAGPRVDPDELSAGAAPPTWAWGAYGEPLRTVVTVWKDEGRRDVEPVLAPLLAASLTAAVAGAGWSGRAVLVVPAPSSRSAVRRRGDAPLLSLAGRAVACVDRAPPGASLRVAPALQQVRQVADQAGLGSDQRAANLVGAAAVRHGWRAVVAGRPVVLVDDVVTTGSTLTEGARALHEAGAADVVGAVVAVTRRRHPRAVTRR</sequence>
<evidence type="ECO:0000313" key="4">
    <source>
        <dbReference type="Proteomes" id="UP000278440"/>
    </source>
</evidence>
<keyword evidence="3" id="KW-0808">Transferase</keyword>
<proteinExistence type="inferred from homology"/>
<dbReference type="Proteomes" id="UP000278440">
    <property type="component" value="Unassembled WGS sequence"/>
</dbReference>
<dbReference type="SUPFAM" id="SSF53271">
    <property type="entry name" value="PRTase-like"/>
    <property type="match status" value="1"/>
</dbReference>